<evidence type="ECO:0000313" key="4">
    <source>
        <dbReference type="Proteomes" id="UP001168972"/>
    </source>
</evidence>
<reference evidence="3" key="1">
    <citation type="journal article" date="2023" name="bioRxiv">
        <title>Scaffold-level genome assemblies of two parasitoid biocontrol wasps reveal the parthenogenesis mechanism and an associated novel virus.</title>
        <authorList>
            <person name="Inwood S."/>
            <person name="Skelly J."/>
            <person name="Guhlin J."/>
            <person name="Harrop T."/>
            <person name="Goldson S."/>
            <person name="Dearden P."/>
        </authorList>
    </citation>
    <scope>NUCLEOTIDE SEQUENCE</scope>
    <source>
        <strain evidence="3">Lincoln</strain>
        <tissue evidence="3">Whole body</tissue>
    </source>
</reference>
<evidence type="ECO:0000256" key="1">
    <source>
        <dbReference type="SAM" id="MobiDB-lite"/>
    </source>
</evidence>
<comment type="caution">
    <text evidence="3">The sequence shown here is derived from an EMBL/GenBank/DDBJ whole genome shotgun (WGS) entry which is preliminary data.</text>
</comment>
<keyword evidence="2" id="KW-0732">Signal</keyword>
<keyword evidence="4" id="KW-1185">Reference proteome</keyword>
<evidence type="ECO:0000313" key="3">
    <source>
        <dbReference type="EMBL" id="KAK0162120.1"/>
    </source>
</evidence>
<feature type="compositionally biased region" description="Low complexity" evidence="1">
    <location>
        <begin position="207"/>
        <end position="230"/>
    </location>
</feature>
<feature type="compositionally biased region" description="Basic and acidic residues" evidence="1">
    <location>
        <begin position="140"/>
        <end position="149"/>
    </location>
</feature>
<accession>A0AA39F384</accession>
<feature type="chain" id="PRO_5041279441" evidence="2">
    <location>
        <begin position="23"/>
        <end position="246"/>
    </location>
</feature>
<gene>
    <name evidence="3" type="ORF">PV327_008484</name>
</gene>
<dbReference type="AlphaFoldDB" id="A0AA39F384"/>
<sequence length="246" mass="27042">MEIALLKWTTLIICPIIISINAVPSPGLLKVPKVYNALITSDQNLEPSRAYPVIQPVVHRTSVGYVPPFYYTQVGPGFLGPQILPGPGPIPNGPGQILPTTQPSAKENPDVEQVEINEKNPNDRDSSSEKELADDDDETKNDGKNKERVPVNFYPNYQSLYYNPYFYGYNPYPPVPPPGNYYFDYQPHGPLIPFPPGLPPPAPPVFPTAQPNPDSVSTVASNGSSSSRSSAQREKKKKNKVNSPLM</sequence>
<dbReference type="EMBL" id="JAQQBR010001834">
    <property type="protein sequence ID" value="KAK0162120.1"/>
    <property type="molecule type" value="Genomic_DNA"/>
</dbReference>
<organism evidence="3 4">
    <name type="scientific">Microctonus hyperodae</name>
    <name type="common">Parasitoid wasp</name>
    <dbReference type="NCBI Taxonomy" id="165561"/>
    <lineage>
        <taxon>Eukaryota</taxon>
        <taxon>Metazoa</taxon>
        <taxon>Ecdysozoa</taxon>
        <taxon>Arthropoda</taxon>
        <taxon>Hexapoda</taxon>
        <taxon>Insecta</taxon>
        <taxon>Pterygota</taxon>
        <taxon>Neoptera</taxon>
        <taxon>Endopterygota</taxon>
        <taxon>Hymenoptera</taxon>
        <taxon>Apocrita</taxon>
        <taxon>Ichneumonoidea</taxon>
        <taxon>Braconidae</taxon>
        <taxon>Euphorinae</taxon>
        <taxon>Microctonus</taxon>
    </lineage>
</organism>
<name>A0AA39F384_MICHY</name>
<feature type="region of interest" description="Disordered" evidence="1">
    <location>
        <begin position="193"/>
        <end position="246"/>
    </location>
</feature>
<reference evidence="3" key="2">
    <citation type="submission" date="2023-03" db="EMBL/GenBank/DDBJ databases">
        <authorList>
            <person name="Inwood S.N."/>
            <person name="Skelly J.G."/>
            <person name="Guhlin J."/>
            <person name="Harrop T.W.R."/>
            <person name="Goldson S.G."/>
            <person name="Dearden P.K."/>
        </authorList>
    </citation>
    <scope>NUCLEOTIDE SEQUENCE</scope>
    <source>
        <strain evidence="3">Lincoln</strain>
        <tissue evidence="3">Whole body</tissue>
    </source>
</reference>
<feature type="signal peptide" evidence="2">
    <location>
        <begin position="1"/>
        <end position="22"/>
    </location>
</feature>
<protein>
    <submittedName>
        <fullName evidence="3">Uncharacterized protein</fullName>
    </submittedName>
</protein>
<feature type="region of interest" description="Disordered" evidence="1">
    <location>
        <begin position="82"/>
        <end position="150"/>
    </location>
</feature>
<dbReference type="Proteomes" id="UP001168972">
    <property type="component" value="Unassembled WGS sequence"/>
</dbReference>
<proteinExistence type="predicted"/>
<feature type="compositionally biased region" description="Pro residues" evidence="1">
    <location>
        <begin position="193"/>
        <end position="206"/>
    </location>
</feature>
<feature type="compositionally biased region" description="Basic and acidic residues" evidence="1">
    <location>
        <begin position="116"/>
        <end position="131"/>
    </location>
</feature>
<evidence type="ECO:0000256" key="2">
    <source>
        <dbReference type="SAM" id="SignalP"/>
    </source>
</evidence>